<reference evidence="1 2" key="2">
    <citation type="journal article" date="2022" name="Mol. Ecol. Resour.">
        <title>The genomes of chicory, endive, great burdock and yacon provide insights into Asteraceae paleo-polyploidization history and plant inulin production.</title>
        <authorList>
            <person name="Fan W."/>
            <person name="Wang S."/>
            <person name="Wang H."/>
            <person name="Wang A."/>
            <person name="Jiang F."/>
            <person name="Liu H."/>
            <person name="Zhao H."/>
            <person name="Xu D."/>
            <person name="Zhang Y."/>
        </authorList>
    </citation>
    <scope>NUCLEOTIDE SEQUENCE [LARGE SCALE GENOMIC DNA]</scope>
    <source>
        <strain evidence="2">cv. Yunnan</strain>
        <tissue evidence="1">Leaves</tissue>
    </source>
</reference>
<keyword evidence="2" id="KW-1185">Reference proteome</keyword>
<evidence type="ECO:0000313" key="1">
    <source>
        <dbReference type="EMBL" id="KAI3811364.1"/>
    </source>
</evidence>
<name>A0ACB9ITM9_9ASTR</name>
<accession>A0ACB9ITM9</accession>
<reference evidence="2" key="1">
    <citation type="journal article" date="2022" name="Mol. Ecol. Resour.">
        <title>The genomes of chicory, endive, great burdock and yacon provide insights into Asteraceae palaeo-polyploidization history and plant inulin production.</title>
        <authorList>
            <person name="Fan W."/>
            <person name="Wang S."/>
            <person name="Wang H."/>
            <person name="Wang A."/>
            <person name="Jiang F."/>
            <person name="Liu H."/>
            <person name="Zhao H."/>
            <person name="Xu D."/>
            <person name="Zhang Y."/>
        </authorList>
    </citation>
    <scope>NUCLEOTIDE SEQUENCE [LARGE SCALE GENOMIC DNA]</scope>
    <source>
        <strain evidence="2">cv. Yunnan</strain>
    </source>
</reference>
<sequence length="128" mass="14493">MVIAWTKECFGKVVQQWGEIMFWDDDDKEEGLASGRLCIKTPSMARVDNVLPVDINGKIFNVHIIELASWVPIFRKNDMDENSSHLNDFSSDTSLNEDDVNDAFDDMLHKPNVDVTVDKSLTISKEGC</sequence>
<evidence type="ECO:0000313" key="2">
    <source>
        <dbReference type="Proteomes" id="UP001056120"/>
    </source>
</evidence>
<proteinExistence type="predicted"/>
<dbReference type="Proteomes" id="UP001056120">
    <property type="component" value="Linkage Group LG07"/>
</dbReference>
<protein>
    <submittedName>
        <fullName evidence="1">Uncharacterized protein</fullName>
    </submittedName>
</protein>
<organism evidence="1 2">
    <name type="scientific">Smallanthus sonchifolius</name>
    <dbReference type="NCBI Taxonomy" id="185202"/>
    <lineage>
        <taxon>Eukaryota</taxon>
        <taxon>Viridiplantae</taxon>
        <taxon>Streptophyta</taxon>
        <taxon>Embryophyta</taxon>
        <taxon>Tracheophyta</taxon>
        <taxon>Spermatophyta</taxon>
        <taxon>Magnoliopsida</taxon>
        <taxon>eudicotyledons</taxon>
        <taxon>Gunneridae</taxon>
        <taxon>Pentapetalae</taxon>
        <taxon>asterids</taxon>
        <taxon>campanulids</taxon>
        <taxon>Asterales</taxon>
        <taxon>Asteraceae</taxon>
        <taxon>Asteroideae</taxon>
        <taxon>Heliantheae alliance</taxon>
        <taxon>Millerieae</taxon>
        <taxon>Smallanthus</taxon>
    </lineage>
</organism>
<dbReference type="EMBL" id="CM042024">
    <property type="protein sequence ID" value="KAI3811364.1"/>
    <property type="molecule type" value="Genomic_DNA"/>
</dbReference>
<comment type="caution">
    <text evidence="1">The sequence shown here is derived from an EMBL/GenBank/DDBJ whole genome shotgun (WGS) entry which is preliminary data.</text>
</comment>
<gene>
    <name evidence="1" type="ORF">L1987_21085</name>
</gene>